<reference evidence="1" key="2">
    <citation type="submission" date="2021-01" db="EMBL/GenBank/DDBJ databases">
        <authorList>
            <person name="Schikora-Tamarit M.A."/>
        </authorList>
    </citation>
    <scope>NUCLEOTIDE SEQUENCE</scope>
    <source>
        <strain evidence="1">CBS2887</strain>
    </source>
</reference>
<dbReference type="AntiFam" id="ANF00149">
    <property type="entry name" value="Shadow ORF (opposite cshA)"/>
</dbReference>
<organism evidence="1 2">
    <name type="scientific">Wickerhamomyces pijperi</name>
    <name type="common">Yeast</name>
    <name type="synonym">Pichia pijperi</name>
    <dbReference type="NCBI Taxonomy" id="599730"/>
    <lineage>
        <taxon>Eukaryota</taxon>
        <taxon>Fungi</taxon>
        <taxon>Dikarya</taxon>
        <taxon>Ascomycota</taxon>
        <taxon>Saccharomycotina</taxon>
        <taxon>Saccharomycetes</taxon>
        <taxon>Phaffomycetales</taxon>
        <taxon>Wickerhamomycetaceae</taxon>
        <taxon>Wickerhamomyces</taxon>
    </lineage>
</organism>
<dbReference type="EMBL" id="JAEUBG010005498">
    <property type="protein sequence ID" value="KAH3674563.1"/>
    <property type="molecule type" value="Genomic_DNA"/>
</dbReference>
<keyword evidence="2" id="KW-1185">Reference proteome</keyword>
<dbReference type="OrthoDB" id="5145586at2759"/>
<proteinExistence type="predicted"/>
<gene>
    <name evidence="1" type="ORF">WICPIJ_009521</name>
</gene>
<protein>
    <submittedName>
        <fullName evidence="1">Uncharacterized protein</fullName>
    </submittedName>
</protein>
<evidence type="ECO:0000313" key="1">
    <source>
        <dbReference type="EMBL" id="KAH3674563.1"/>
    </source>
</evidence>
<evidence type="ECO:0000313" key="2">
    <source>
        <dbReference type="Proteomes" id="UP000774326"/>
    </source>
</evidence>
<comment type="caution">
    <text evidence="1">The sequence shown here is derived from an EMBL/GenBank/DDBJ whole genome shotgun (WGS) entry which is preliminary data.</text>
</comment>
<sequence>MLWEAANSKEPTVTWILTVWSNLVQDLSDLRFETHIQHSVSFIQDQVSNSSQVGLTSFQHINQSTWSSDTNFRTSSQVSGLLVLWNTTVDTGVSNSGRSTKLGTFGLDLDSQFSGWGQDQDNWTITSF</sequence>
<dbReference type="AlphaFoldDB" id="A0A9P8PLP2"/>
<reference evidence="1" key="1">
    <citation type="journal article" date="2021" name="Open Biol.">
        <title>Shared evolutionary footprints suggest mitochondrial oxidative damage underlies multiple complex I losses in fungi.</title>
        <authorList>
            <person name="Schikora-Tamarit M.A."/>
            <person name="Marcet-Houben M."/>
            <person name="Nosek J."/>
            <person name="Gabaldon T."/>
        </authorList>
    </citation>
    <scope>NUCLEOTIDE SEQUENCE</scope>
    <source>
        <strain evidence="1">CBS2887</strain>
    </source>
</reference>
<accession>A0A9P8PLP2</accession>
<name>A0A9P8PLP2_WICPI</name>
<dbReference type="Proteomes" id="UP000774326">
    <property type="component" value="Unassembled WGS sequence"/>
</dbReference>